<dbReference type="PIRSF" id="PIRSF002741">
    <property type="entry name" value="MppA"/>
    <property type="match status" value="1"/>
</dbReference>
<evidence type="ECO:0000313" key="7">
    <source>
        <dbReference type="Proteomes" id="UP000295097"/>
    </source>
</evidence>
<dbReference type="GO" id="GO:0030288">
    <property type="term" value="C:outer membrane-bounded periplasmic space"/>
    <property type="evidence" value="ECO:0007669"/>
    <property type="project" value="UniProtKB-ARBA"/>
</dbReference>
<evidence type="ECO:0000256" key="2">
    <source>
        <dbReference type="ARBA" id="ARBA00005695"/>
    </source>
</evidence>
<dbReference type="AlphaFoldDB" id="A0A4R3P169"/>
<sequence>MKRNLQLFLAATTALGLATAGSAMAEPHTDLTLGMSIEPSGLDPTAAAPVAIGQVVWQNLFEGLVTIDEDGEVQPELATSWEISEDGLTYTFDLRDGVSFQNGQPFNAETAKFTIDRIIAPDSINGQKSLYAAIENTEAPDSDTLVLHLSKPSADLLYWLGFPSAVMVEPESAPENATKPVGTGPFEFASWKKGNEVTLTENDDYWGEAPKLDKVTFRFIADPQAQAAALTSGGVDAIPEFTAPELVAQFESNNDFDVVIGTTGMEVVAGMNNTKAPFDNVKVRQALMMAIDRQAIIDATNAGYGTPIGSHFSPSDAGFEDLSGVLPYDPAKAKDLLAEAGYPDGFSFTMKVPNRAYAERAAEIMQAYFAQIGVMMTIESSEFPAKWIQDVFKDTNYDMTIIGHAEPLDIGIYARDPYYFNYSSPDFDATMAEIANATTEEERLAAYKKAQEILADDVPALFLYAWPKIGVWKAGLEGLWTNEPVPSNDVTDVYWSE</sequence>
<gene>
    <name evidence="6" type="ORF">EDC90_101186</name>
</gene>
<comment type="caution">
    <text evidence="6">The sequence shown here is derived from an EMBL/GenBank/DDBJ whole genome shotgun (WGS) entry which is preliminary data.</text>
</comment>
<dbReference type="CDD" id="cd08494">
    <property type="entry name" value="PBP2_NikA_DppA_OppA_like_6"/>
    <property type="match status" value="1"/>
</dbReference>
<dbReference type="GO" id="GO:1904680">
    <property type="term" value="F:peptide transmembrane transporter activity"/>
    <property type="evidence" value="ECO:0007669"/>
    <property type="project" value="TreeGrafter"/>
</dbReference>
<protein>
    <submittedName>
        <fullName evidence="6">Peptide/nickel transport system substrate-binding protein</fullName>
    </submittedName>
</protein>
<dbReference type="Gene3D" id="3.10.105.10">
    <property type="entry name" value="Dipeptide-binding Protein, Domain 3"/>
    <property type="match status" value="1"/>
</dbReference>
<feature type="domain" description="Solute-binding protein family 5" evidence="5">
    <location>
        <begin position="72"/>
        <end position="404"/>
    </location>
</feature>
<feature type="signal peptide" evidence="4">
    <location>
        <begin position="1"/>
        <end position="25"/>
    </location>
</feature>
<dbReference type="PANTHER" id="PTHR30290">
    <property type="entry name" value="PERIPLASMIC BINDING COMPONENT OF ABC TRANSPORTER"/>
    <property type="match status" value="1"/>
</dbReference>
<organism evidence="6 7">
    <name type="scientific">Martelella mediterranea</name>
    <dbReference type="NCBI Taxonomy" id="293089"/>
    <lineage>
        <taxon>Bacteria</taxon>
        <taxon>Pseudomonadati</taxon>
        <taxon>Pseudomonadota</taxon>
        <taxon>Alphaproteobacteria</taxon>
        <taxon>Hyphomicrobiales</taxon>
        <taxon>Aurantimonadaceae</taxon>
        <taxon>Martelella</taxon>
    </lineage>
</organism>
<dbReference type="GO" id="GO:0043190">
    <property type="term" value="C:ATP-binding cassette (ABC) transporter complex"/>
    <property type="evidence" value="ECO:0007669"/>
    <property type="project" value="InterPro"/>
</dbReference>
<accession>A0A4R3P169</accession>
<evidence type="ECO:0000313" key="6">
    <source>
        <dbReference type="EMBL" id="TCT39901.1"/>
    </source>
</evidence>
<evidence type="ECO:0000256" key="1">
    <source>
        <dbReference type="ARBA" id="ARBA00004418"/>
    </source>
</evidence>
<comment type="subcellular location">
    <subcellularLocation>
        <location evidence="1">Periplasm</location>
    </subcellularLocation>
</comment>
<dbReference type="Pfam" id="PF00496">
    <property type="entry name" value="SBP_bac_5"/>
    <property type="match status" value="1"/>
</dbReference>
<keyword evidence="7" id="KW-1185">Reference proteome</keyword>
<dbReference type="Gene3D" id="3.40.190.10">
    <property type="entry name" value="Periplasmic binding protein-like II"/>
    <property type="match status" value="1"/>
</dbReference>
<dbReference type="Proteomes" id="UP000295097">
    <property type="component" value="Unassembled WGS sequence"/>
</dbReference>
<evidence type="ECO:0000259" key="5">
    <source>
        <dbReference type="Pfam" id="PF00496"/>
    </source>
</evidence>
<evidence type="ECO:0000256" key="3">
    <source>
        <dbReference type="ARBA" id="ARBA00022729"/>
    </source>
</evidence>
<dbReference type="InterPro" id="IPR000914">
    <property type="entry name" value="SBP_5_dom"/>
</dbReference>
<comment type="similarity">
    <text evidence="2">Belongs to the bacterial solute-binding protein 5 family.</text>
</comment>
<dbReference type="PROSITE" id="PS01040">
    <property type="entry name" value="SBP_BACTERIAL_5"/>
    <property type="match status" value="1"/>
</dbReference>
<keyword evidence="3 4" id="KW-0732">Signal</keyword>
<dbReference type="InterPro" id="IPR039424">
    <property type="entry name" value="SBP_5"/>
</dbReference>
<name>A0A4R3P169_9HYPH</name>
<dbReference type="Gene3D" id="3.90.76.10">
    <property type="entry name" value="Dipeptide-binding Protein, Domain 1"/>
    <property type="match status" value="1"/>
</dbReference>
<proteinExistence type="inferred from homology"/>
<dbReference type="InterPro" id="IPR023765">
    <property type="entry name" value="SBP_5_CS"/>
</dbReference>
<dbReference type="RefSeq" id="WP_132310857.1">
    <property type="nucleotide sequence ID" value="NZ_SMAR01000011.1"/>
</dbReference>
<dbReference type="OrthoDB" id="8144963at2"/>
<evidence type="ECO:0000256" key="4">
    <source>
        <dbReference type="SAM" id="SignalP"/>
    </source>
</evidence>
<dbReference type="GO" id="GO:0015833">
    <property type="term" value="P:peptide transport"/>
    <property type="evidence" value="ECO:0007669"/>
    <property type="project" value="TreeGrafter"/>
</dbReference>
<dbReference type="InterPro" id="IPR030678">
    <property type="entry name" value="Peptide/Ni-bd"/>
</dbReference>
<dbReference type="PANTHER" id="PTHR30290:SF38">
    <property type="entry name" value="D,D-DIPEPTIDE-BINDING PERIPLASMIC PROTEIN DDPA-RELATED"/>
    <property type="match status" value="1"/>
</dbReference>
<dbReference type="SUPFAM" id="SSF53850">
    <property type="entry name" value="Periplasmic binding protein-like II"/>
    <property type="match status" value="1"/>
</dbReference>
<feature type="chain" id="PRO_5020619879" evidence="4">
    <location>
        <begin position="26"/>
        <end position="497"/>
    </location>
</feature>
<reference evidence="6 7" key="1">
    <citation type="submission" date="2019-03" db="EMBL/GenBank/DDBJ databases">
        <title>Freshwater and sediment microbial communities from various areas in North America, analyzing microbe dynamics in response to fracking.</title>
        <authorList>
            <person name="Lamendella R."/>
        </authorList>
    </citation>
    <scope>NUCLEOTIDE SEQUENCE [LARGE SCALE GENOMIC DNA]</scope>
    <source>
        <strain evidence="6 7">175.2</strain>
    </source>
</reference>
<dbReference type="EMBL" id="SMAR01000011">
    <property type="protein sequence ID" value="TCT39901.1"/>
    <property type="molecule type" value="Genomic_DNA"/>
</dbReference>